<protein>
    <recommendedName>
        <fullName evidence="3">LysR substrate binding domain-containing protein</fullName>
    </recommendedName>
</protein>
<dbReference type="EMBL" id="JBICRM010000001">
    <property type="protein sequence ID" value="MFG1701942.1"/>
    <property type="molecule type" value="Genomic_DNA"/>
</dbReference>
<dbReference type="RefSeq" id="WP_393161193.1">
    <property type="nucleotide sequence ID" value="NZ_JBICRM010000001.1"/>
</dbReference>
<reference evidence="1 2" key="1">
    <citation type="submission" date="2024-10" db="EMBL/GenBank/DDBJ databases">
        <authorList>
            <person name="Topkara A.R."/>
            <person name="Saygin H."/>
        </authorList>
    </citation>
    <scope>NUCLEOTIDE SEQUENCE [LARGE SCALE GENOMIC DNA]</scope>
    <source>
        <strain evidence="1 2">M3C6</strain>
    </source>
</reference>
<evidence type="ECO:0000313" key="2">
    <source>
        <dbReference type="Proteomes" id="UP001603978"/>
    </source>
</evidence>
<proteinExistence type="predicted"/>
<gene>
    <name evidence="1" type="ORF">ACFLIM_01990</name>
</gene>
<comment type="caution">
    <text evidence="1">The sequence shown here is derived from an EMBL/GenBank/DDBJ whole genome shotgun (WGS) entry which is preliminary data.</text>
</comment>
<sequence length="54" mass="5623">MLDGVPATVVLAWPEQTRSRALAAFVHTATTVAQRLTCSPADGAGHVPLTRPLA</sequence>
<organism evidence="1 2">
    <name type="scientific">Nonomuraea marmarensis</name>
    <dbReference type="NCBI Taxonomy" id="3351344"/>
    <lineage>
        <taxon>Bacteria</taxon>
        <taxon>Bacillati</taxon>
        <taxon>Actinomycetota</taxon>
        <taxon>Actinomycetes</taxon>
        <taxon>Streptosporangiales</taxon>
        <taxon>Streptosporangiaceae</taxon>
        <taxon>Nonomuraea</taxon>
    </lineage>
</organism>
<evidence type="ECO:0008006" key="3">
    <source>
        <dbReference type="Google" id="ProtNLM"/>
    </source>
</evidence>
<keyword evidence="2" id="KW-1185">Reference proteome</keyword>
<accession>A0ABW7A3P2</accession>
<name>A0ABW7A3P2_9ACTN</name>
<dbReference type="Proteomes" id="UP001603978">
    <property type="component" value="Unassembled WGS sequence"/>
</dbReference>
<evidence type="ECO:0000313" key="1">
    <source>
        <dbReference type="EMBL" id="MFG1701942.1"/>
    </source>
</evidence>